<dbReference type="AlphaFoldDB" id="A0A938B553"/>
<dbReference type="Proteomes" id="UP000712673">
    <property type="component" value="Unassembled WGS sequence"/>
</dbReference>
<dbReference type="PIRSF" id="PIRSF026449">
    <property type="entry name" value="UCP026449"/>
    <property type="match status" value="1"/>
</dbReference>
<reference evidence="1" key="1">
    <citation type="submission" date="2019-03" db="EMBL/GenBank/DDBJ databases">
        <title>Lake Tanganyika Metagenome-Assembled Genomes (MAGs).</title>
        <authorList>
            <person name="Tran P."/>
        </authorList>
    </citation>
    <scope>NUCLEOTIDE SEQUENCE</scope>
    <source>
        <strain evidence="1">K_DeepCast_65m_m2_066</strain>
    </source>
</reference>
<dbReference type="InterPro" id="IPR016838">
    <property type="entry name" value="UCP026449"/>
</dbReference>
<sequence>MVCGTVLLNTQMALGFCGFYVAKADTQLFNKASKVALVRHDNKTVMTMANDYRGDPQEFAVVVPVPTFLERDQIHVGDRALLDHLDAYSAPRLVEYFDEDPCRPRVLPAPSAFGRLSAQAVGASAATEKSLGVTVEARYTVGEYDIVILSAEQSTGLETWLTINGYRMPTGAARVLGSYIRQNMRFFVAKVNLQEQGRLGFAYLRPLQIAYASPKFMLPIRLGTVNADGPQDLYVFTLTRKGRVETTNYRTVQLPTGVELPVFIKSTFGDFYRALFDHQVQKEQMRVVFLEYAWDMGWCDPCAADPLSAEELRKLGVFWLSSAYNPRPMRGRPVMPQAQDVFITRLHVRYDAERFPEDLIFQETADRTNFQGRYILRHAWRGTETCREAEDYRVRLPERWEQEARALAELTGWPLDDIRKKMPDGGPVSDQQPWWRNLWKD</sequence>
<dbReference type="EMBL" id="VGLS01000556">
    <property type="protein sequence ID" value="MBM3225373.1"/>
    <property type="molecule type" value="Genomic_DNA"/>
</dbReference>
<protein>
    <submittedName>
        <fullName evidence="1">DUF2330 domain-containing protein</fullName>
    </submittedName>
</protein>
<proteinExistence type="predicted"/>
<comment type="caution">
    <text evidence="1">The sequence shown here is derived from an EMBL/GenBank/DDBJ whole genome shotgun (WGS) entry which is preliminary data.</text>
</comment>
<dbReference type="InterPro" id="IPR019283">
    <property type="entry name" value="DUF2330"/>
</dbReference>
<evidence type="ECO:0000313" key="2">
    <source>
        <dbReference type="Proteomes" id="UP000712673"/>
    </source>
</evidence>
<name>A0A938B553_UNCTE</name>
<gene>
    <name evidence="1" type="ORF">FJZ47_16435</name>
</gene>
<dbReference type="Pfam" id="PF10092">
    <property type="entry name" value="DUF2330"/>
    <property type="match status" value="1"/>
</dbReference>
<organism evidence="1 2">
    <name type="scientific">Tectimicrobiota bacterium</name>
    <dbReference type="NCBI Taxonomy" id="2528274"/>
    <lineage>
        <taxon>Bacteria</taxon>
        <taxon>Pseudomonadati</taxon>
        <taxon>Nitrospinota/Tectimicrobiota group</taxon>
        <taxon>Candidatus Tectimicrobiota</taxon>
    </lineage>
</organism>
<evidence type="ECO:0000313" key="1">
    <source>
        <dbReference type="EMBL" id="MBM3225373.1"/>
    </source>
</evidence>
<accession>A0A938B553</accession>